<dbReference type="RefSeq" id="WP_106114005.1">
    <property type="nucleotide sequence ID" value="NZ_PVSR01000019.1"/>
</dbReference>
<protein>
    <submittedName>
        <fullName evidence="1">Uncharacterized protein</fullName>
    </submittedName>
</protein>
<gene>
    <name evidence="1" type="ORF">CEP50_11770</name>
</gene>
<accession>A0A2T0GVH6</accession>
<dbReference type="InParanoid" id="A0A2T0GVH6"/>
<organism evidence="1 2">
    <name type="scientific">Actinopolyspora mortivallis</name>
    <dbReference type="NCBI Taxonomy" id="33906"/>
    <lineage>
        <taxon>Bacteria</taxon>
        <taxon>Bacillati</taxon>
        <taxon>Actinomycetota</taxon>
        <taxon>Actinomycetes</taxon>
        <taxon>Actinopolysporales</taxon>
        <taxon>Actinopolysporaceae</taxon>
        <taxon>Actinopolyspora</taxon>
    </lineage>
</organism>
<evidence type="ECO:0000313" key="1">
    <source>
        <dbReference type="EMBL" id="PRW63104.1"/>
    </source>
</evidence>
<name>A0A2T0GVH6_ACTMO</name>
<keyword evidence="2" id="KW-1185">Reference proteome</keyword>
<dbReference type="EMBL" id="PVSR01000019">
    <property type="protein sequence ID" value="PRW63104.1"/>
    <property type="molecule type" value="Genomic_DNA"/>
</dbReference>
<evidence type="ECO:0000313" key="2">
    <source>
        <dbReference type="Proteomes" id="UP000239352"/>
    </source>
</evidence>
<proteinExistence type="predicted"/>
<reference evidence="1 2" key="1">
    <citation type="submission" date="2018-03" db="EMBL/GenBank/DDBJ databases">
        <title>Actinopolyspora mortivallis from Sahara, screening for active biomolecules.</title>
        <authorList>
            <person name="Selama O."/>
            <person name="Wellington E.M.H."/>
            <person name="Hacene H."/>
        </authorList>
    </citation>
    <scope>NUCLEOTIDE SEQUENCE [LARGE SCALE GENOMIC DNA]</scope>
    <source>
        <strain evidence="1 2">M5A</strain>
    </source>
</reference>
<dbReference type="Proteomes" id="UP000239352">
    <property type="component" value="Unassembled WGS sequence"/>
</dbReference>
<dbReference type="AlphaFoldDB" id="A0A2T0GVH6"/>
<comment type="caution">
    <text evidence="1">The sequence shown here is derived from an EMBL/GenBank/DDBJ whole genome shotgun (WGS) entry which is preliminary data.</text>
</comment>
<sequence length="241" mass="26082">MRQDHAYRIEGYVNSRAIDGTGRGIVDTETGTSEMDVTFDRMAAGWDPRTIVLMCCDRALVMAARETEGTVGIHRASGGYLTIGGDLPGSGRESIMHTGTGELMAHVRAISTTDFRTSDAYDHSRVEGGVSHLRRGENGIAHIPAFDGIMMQAGPGLVVITTRYRAELENGSTLYGSTSYPHYLPEQTVEVPSYQILRVESVEQELIGNRLRSRVTTSILPLAPPTTETAEGAAERLVALG</sequence>